<gene>
    <name evidence="3" type="ORF">PGQ11_001247</name>
</gene>
<keyword evidence="4" id="KW-1185">Reference proteome</keyword>
<feature type="region of interest" description="Disordered" evidence="1">
    <location>
        <begin position="99"/>
        <end position="123"/>
    </location>
</feature>
<dbReference type="Gene3D" id="2.130.10.10">
    <property type="entry name" value="YVTN repeat-like/Quinoprotein amine dehydrogenase"/>
    <property type="match status" value="1"/>
</dbReference>
<evidence type="ECO:0000313" key="3">
    <source>
        <dbReference type="EMBL" id="KAK8879953.1"/>
    </source>
</evidence>
<dbReference type="CDD" id="cd09917">
    <property type="entry name" value="F-box_SF"/>
    <property type="match status" value="1"/>
</dbReference>
<name>A0ABR2JMG2_9PEZI</name>
<evidence type="ECO:0000259" key="2">
    <source>
        <dbReference type="PROSITE" id="PS50181"/>
    </source>
</evidence>
<dbReference type="SMART" id="SM00256">
    <property type="entry name" value="FBOX"/>
    <property type="match status" value="1"/>
</dbReference>
<organism evidence="3 4">
    <name type="scientific">Apiospora arundinis</name>
    <dbReference type="NCBI Taxonomy" id="335852"/>
    <lineage>
        <taxon>Eukaryota</taxon>
        <taxon>Fungi</taxon>
        <taxon>Dikarya</taxon>
        <taxon>Ascomycota</taxon>
        <taxon>Pezizomycotina</taxon>
        <taxon>Sordariomycetes</taxon>
        <taxon>Xylariomycetidae</taxon>
        <taxon>Amphisphaeriales</taxon>
        <taxon>Apiosporaceae</taxon>
        <taxon>Apiospora</taxon>
    </lineage>
</organism>
<protein>
    <recommendedName>
        <fullName evidence="2">F-box domain-containing protein</fullName>
    </recommendedName>
</protein>
<feature type="region of interest" description="Disordered" evidence="1">
    <location>
        <begin position="463"/>
        <end position="484"/>
    </location>
</feature>
<reference evidence="3 4" key="1">
    <citation type="journal article" date="2024" name="IMA Fungus">
        <title>Apiospora arundinis, a panoply of carbohydrate-active enzymes and secondary metabolites.</title>
        <authorList>
            <person name="Sorensen T."/>
            <person name="Petersen C."/>
            <person name="Muurmann A.T."/>
            <person name="Christiansen J.V."/>
            <person name="Brundto M.L."/>
            <person name="Overgaard C.K."/>
            <person name="Boysen A.T."/>
            <person name="Wollenberg R.D."/>
            <person name="Larsen T.O."/>
            <person name="Sorensen J.L."/>
            <person name="Nielsen K.L."/>
            <person name="Sondergaard T.E."/>
        </authorList>
    </citation>
    <scope>NUCLEOTIDE SEQUENCE [LARGE SCALE GENOMIC DNA]</scope>
    <source>
        <strain evidence="3 4">AAU 773</strain>
    </source>
</reference>
<feature type="compositionally biased region" description="Pro residues" evidence="1">
    <location>
        <begin position="467"/>
        <end position="484"/>
    </location>
</feature>
<dbReference type="InterPro" id="IPR015943">
    <property type="entry name" value="WD40/YVTN_repeat-like_dom_sf"/>
</dbReference>
<dbReference type="Pfam" id="PF12937">
    <property type="entry name" value="F-box-like"/>
    <property type="match status" value="1"/>
</dbReference>
<sequence length="642" mass="71544">MEFLTINEPTRLDSLPLDILLIVLSHLNTARSVASLGTTCRRLREAVKVDGWRNFVRSRFGTLRLPKNIPDDEWNELARNLTWQSRAWERHALTVDSLIPHKDEQRGGRNGADRRHARPAQRTQTFPCQIIVDASSRRAGKSVHETVVWGAGEDIFARYRDTSANTTQSEVWHTLAGSQNGFRHGKDDVTSISILDQETEPSVVVGRASGDLRLLSIDPAQFGKTRMTFQPSVDEDARDHSTQNEIQVVDLQRQSRTLAASTKDNVLLYDMSPREDGKVDNTDDNEGADVNVRPKDSFNVHTLEGSKPFKTIRCMRYTADGGIALGLTSSTQPLRYMTLSPTGPRLDAASKILPSARATDAYALKGWTNATVRGLLPVDTASIAGGKGNVLLSSYEDGTIRLQDMRSPSPVDTIFQDNFEVMTPSSALLAYGTERFIAGNARSNTVKIFDFRWNKSYLHTSSLPCSSEPPYPAPRPPTLVKPPSPPERSCCDYMTGHECTWHALSKDSYYRPNYTVYLPMVMARSSPVYSLAKSSDMSPTLYAGLAGELVEINLREETGDLRKRPHAPASSKPLYTYRRGLASILETGDGFSLPDISKSQRVPEMRTQSNRVQADYIPQSARDRHRLDEHIQFAGDFPVQSN</sequence>
<dbReference type="Proteomes" id="UP001390339">
    <property type="component" value="Unassembled WGS sequence"/>
</dbReference>
<feature type="domain" description="F-box" evidence="2">
    <location>
        <begin position="9"/>
        <end position="55"/>
    </location>
</feature>
<comment type="caution">
    <text evidence="3">The sequence shown here is derived from an EMBL/GenBank/DDBJ whole genome shotgun (WGS) entry which is preliminary data.</text>
</comment>
<dbReference type="PROSITE" id="PS50181">
    <property type="entry name" value="FBOX"/>
    <property type="match status" value="1"/>
</dbReference>
<dbReference type="InterPro" id="IPR036322">
    <property type="entry name" value="WD40_repeat_dom_sf"/>
</dbReference>
<evidence type="ECO:0000256" key="1">
    <source>
        <dbReference type="SAM" id="MobiDB-lite"/>
    </source>
</evidence>
<dbReference type="InterPro" id="IPR001810">
    <property type="entry name" value="F-box_dom"/>
</dbReference>
<dbReference type="InterPro" id="IPR036047">
    <property type="entry name" value="F-box-like_dom_sf"/>
</dbReference>
<proteinExistence type="predicted"/>
<accession>A0ABR2JMG2</accession>
<dbReference type="SUPFAM" id="SSF50978">
    <property type="entry name" value="WD40 repeat-like"/>
    <property type="match status" value="1"/>
</dbReference>
<dbReference type="EMBL" id="JAPCWZ010000001">
    <property type="protein sequence ID" value="KAK8879953.1"/>
    <property type="molecule type" value="Genomic_DNA"/>
</dbReference>
<dbReference type="SUPFAM" id="SSF81383">
    <property type="entry name" value="F-box domain"/>
    <property type="match status" value="1"/>
</dbReference>
<evidence type="ECO:0000313" key="4">
    <source>
        <dbReference type="Proteomes" id="UP001390339"/>
    </source>
</evidence>
<feature type="compositionally biased region" description="Basic and acidic residues" evidence="1">
    <location>
        <begin position="99"/>
        <end position="114"/>
    </location>
</feature>